<dbReference type="SUPFAM" id="SSF51246">
    <property type="entry name" value="Rudiment single hybrid motif"/>
    <property type="match status" value="1"/>
</dbReference>
<protein>
    <submittedName>
        <fullName evidence="8">ATP-grasp domain-containing protein</fullName>
    </submittedName>
</protein>
<dbReference type="SUPFAM" id="SSF52440">
    <property type="entry name" value="PreATP-grasp domain"/>
    <property type="match status" value="1"/>
</dbReference>
<organism evidence="8 9">
    <name type="scientific">Membranihabitans marinus</name>
    <dbReference type="NCBI Taxonomy" id="1227546"/>
    <lineage>
        <taxon>Bacteria</taxon>
        <taxon>Pseudomonadati</taxon>
        <taxon>Bacteroidota</taxon>
        <taxon>Saprospiria</taxon>
        <taxon>Saprospirales</taxon>
        <taxon>Saprospiraceae</taxon>
        <taxon>Membranihabitans</taxon>
    </lineage>
</organism>
<dbReference type="PROSITE" id="PS50979">
    <property type="entry name" value="BC"/>
    <property type="match status" value="1"/>
</dbReference>
<comment type="caution">
    <text evidence="8">The sequence shown here is derived from an EMBL/GenBank/DDBJ whole genome shotgun (WGS) entry which is preliminary data.</text>
</comment>
<dbReference type="PANTHER" id="PTHR18866:SF33">
    <property type="entry name" value="METHYLCROTONOYL-COA CARBOXYLASE SUBUNIT ALPHA, MITOCHONDRIAL-RELATED"/>
    <property type="match status" value="1"/>
</dbReference>
<feature type="domain" description="Biotin carboxylation" evidence="7">
    <location>
        <begin position="2"/>
        <end position="447"/>
    </location>
</feature>
<keyword evidence="4" id="KW-0092">Biotin</keyword>
<dbReference type="InterPro" id="IPR011764">
    <property type="entry name" value="Biotin_carboxylation_dom"/>
</dbReference>
<dbReference type="PROSITE" id="PS00866">
    <property type="entry name" value="CPSASE_1"/>
    <property type="match status" value="1"/>
</dbReference>
<evidence type="ECO:0000259" key="6">
    <source>
        <dbReference type="PROSITE" id="PS50975"/>
    </source>
</evidence>
<feature type="domain" description="ATP-grasp" evidence="6">
    <location>
        <begin position="121"/>
        <end position="318"/>
    </location>
</feature>
<evidence type="ECO:0000256" key="4">
    <source>
        <dbReference type="ARBA" id="ARBA00023267"/>
    </source>
</evidence>
<dbReference type="GO" id="GO:0016874">
    <property type="term" value="F:ligase activity"/>
    <property type="evidence" value="ECO:0007669"/>
    <property type="project" value="UniProtKB-KW"/>
</dbReference>
<dbReference type="InterPro" id="IPR016185">
    <property type="entry name" value="PreATP-grasp_dom_sf"/>
</dbReference>
<dbReference type="Proteomes" id="UP000753961">
    <property type="component" value="Unassembled WGS sequence"/>
</dbReference>
<evidence type="ECO:0000256" key="1">
    <source>
        <dbReference type="ARBA" id="ARBA00022598"/>
    </source>
</evidence>
<dbReference type="GO" id="GO:0005524">
    <property type="term" value="F:ATP binding"/>
    <property type="evidence" value="ECO:0007669"/>
    <property type="project" value="UniProtKB-UniRule"/>
</dbReference>
<dbReference type="EMBL" id="JAHVHU010000004">
    <property type="protein sequence ID" value="MBY5957095.1"/>
    <property type="molecule type" value="Genomic_DNA"/>
</dbReference>
<keyword evidence="2 5" id="KW-0547">Nucleotide-binding</keyword>
<dbReference type="InterPro" id="IPR005479">
    <property type="entry name" value="CPAse_ATP-bd"/>
</dbReference>
<evidence type="ECO:0000313" key="9">
    <source>
        <dbReference type="Proteomes" id="UP000753961"/>
    </source>
</evidence>
<dbReference type="Pfam" id="PF00289">
    <property type="entry name" value="Biotin_carb_N"/>
    <property type="match status" value="1"/>
</dbReference>
<evidence type="ECO:0000313" key="8">
    <source>
        <dbReference type="EMBL" id="MBY5957095.1"/>
    </source>
</evidence>
<dbReference type="PROSITE" id="PS00867">
    <property type="entry name" value="CPSASE_2"/>
    <property type="match status" value="1"/>
</dbReference>
<keyword evidence="9" id="KW-1185">Reference proteome</keyword>
<dbReference type="InterPro" id="IPR005482">
    <property type="entry name" value="Biotin_COase_C"/>
</dbReference>
<evidence type="ECO:0000259" key="7">
    <source>
        <dbReference type="PROSITE" id="PS50979"/>
    </source>
</evidence>
<dbReference type="RefSeq" id="WP_222578619.1">
    <property type="nucleotide sequence ID" value="NZ_JAHVHU010000004.1"/>
</dbReference>
<keyword evidence="1" id="KW-0436">Ligase</keyword>
<proteinExistence type="predicted"/>
<evidence type="ECO:0000256" key="5">
    <source>
        <dbReference type="PROSITE-ProRule" id="PRU00409"/>
    </source>
</evidence>
<reference evidence="8" key="1">
    <citation type="submission" date="2021-06" db="EMBL/GenBank/DDBJ databases">
        <title>44 bacteria genomes isolated from Dapeng, Shenzhen.</title>
        <authorList>
            <person name="Zheng W."/>
            <person name="Yu S."/>
            <person name="Huang Y."/>
        </authorList>
    </citation>
    <scope>NUCLEOTIDE SEQUENCE</scope>
    <source>
        <strain evidence="8">DP5N28-2</strain>
    </source>
</reference>
<dbReference type="Pfam" id="PF02785">
    <property type="entry name" value="Biotin_carb_C"/>
    <property type="match status" value="1"/>
</dbReference>
<dbReference type="SUPFAM" id="SSF56059">
    <property type="entry name" value="Glutathione synthetase ATP-binding domain-like"/>
    <property type="match status" value="1"/>
</dbReference>
<dbReference type="Pfam" id="PF02786">
    <property type="entry name" value="CPSase_L_D2"/>
    <property type="match status" value="1"/>
</dbReference>
<keyword evidence="3 5" id="KW-0067">ATP-binding</keyword>
<dbReference type="SMART" id="SM00878">
    <property type="entry name" value="Biotin_carb_C"/>
    <property type="match status" value="1"/>
</dbReference>
<dbReference type="FunFam" id="3.40.50.20:FF:000010">
    <property type="entry name" value="Propionyl-CoA carboxylase subunit alpha"/>
    <property type="match status" value="1"/>
</dbReference>
<evidence type="ECO:0000256" key="3">
    <source>
        <dbReference type="ARBA" id="ARBA00022840"/>
    </source>
</evidence>
<dbReference type="PROSITE" id="PS50975">
    <property type="entry name" value="ATP_GRASP"/>
    <property type="match status" value="1"/>
</dbReference>
<dbReference type="Gene3D" id="3.30.470.20">
    <property type="entry name" value="ATP-grasp fold, B domain"/>
    <property type="match status" value="1"/>
</dbReference>
<accession>A0A953HRM2</accession>
<dbReference type="InterPro" id="IPR005481">
    <property type="entry name" value="BC-like_N"/>
</dbReference>
<dbReference type="AlphaFoldDB" id="A0A953HRM2"/>
<gene>
    <name evidence="8" type="ORF">KUV50_03035</name>
</gene>
<dbReference type="InterPro" id="IPR011054">
    <property type="entry name" value="Rudment_hybrid_motif"/>
</dbReference>
<dbReference type="InterPro" id="IPR050856">
    <property type="entry name" value="Biotin_carboxylase_complex"/>
</dbReference>
<dbReference type="FunFam" id="3.30.470.20:FF:000028">
    <property type="entry name" value="Methylcrotonoyl-CoA carboxylase subunit alpha, mitochondrial"/>
    <property type="match status" value="1"/>
</dbReference>
<sequence>MKIKKILIANRGEIARRIIRTCTKMAIETIAIYADPDEPLPYVREASTSVHLPGTSSTNTYLDGQKIIRIAQDQGADAIHPGYGFLSENAEFAKAVEDSGLIFIGPSPESIEAMGHKIRAKKLALAANVPLIPGNTSPVQSLDQALSEAQSIGYPVLLKAAAGGGGKGMRTIRSDKEMKEMYDRVKSEAKSSFGDEEVFIEKYLEDPKHVEIQLFGDQQGNYVHLFERDCSIQRRHQKVIEEAPCATIRSSTRQKMGKAAIRLAQEVGYFSSGTVEFLMDRDQNFYFLEMNTRLQVEHPVTELITGTDLVKWQILVAEGKPLPRSQDELRIDGHAIELRLYAEDYLDNFSPSPGRIDHMRFPEDPSIRLDMGFEAGQEVTLYFDPMIGKIIGHAEDRERCIRKMQEWLKKTLVTGIDTTIPFGQYVLSSPDFQSGDYAITYYADLEQEDLESAEKEKGETAAAFAHWLLEKEKGEAYLLGE</sequence>
<dbReference type="FunFam" id="3.30.1490.20:FF:000003">
    <property type="entry name" value="acetyl-CoA carboxylase isoform X1"/>
    <property type="match status" value="1"/>
</dbReference>
<evidence type="ECO:0000256" key="2">
    <source>
        <dbReference type="ARBA" id="ARBA00022741"/>
    </source>
</evidence>
<name>A0A953HRM2_9BACT</name>
<dbReference type="InterPro" id="IPR011761">
    <property type="entry name" value="ATP-grasp"/>
</dbReference>
<dbReference type="PANTHER" id="PTHR18866">
    <property type="entry name" value="CARBOXYLASE:PYRUVATE/ACETYL-COA/PROPIONYL-COA CARBOXYLASE"/>
    <property type="match status" value="1"/>
</dbReference>
<dbReference type="GO" id="GO:0046872">
    <property type="term" value="F:metal ion binding"/>
    <property type="evidence" value="ECO:0007669"/>
    <property type="project" value="InterPro"/>
</dbReference>